<protein>
    <submittedName>
        <fullName evidence="4">Transmembrane domain-containing protein</fullName>
    </submittedName>
</protein>
<keyword evidence="5" id="KW-1185">Reference proteome</keyword>
<feature type="transmembrane region" description="Helical" evidence="2">
    <location>
        <begin position="2542"/>
        <end position="2564"/>
    </location>
</feature>
<name>A0A9P8LZT4_9EUKA</name>
<dbReference type="GeneID" id="94294327"/>
<keyword evidence="2" id="KW-0472">Membrane</keyword>
<keyword evidence="2" id="KW-1133">Transmembrane helix</keyword>
<keyword evidence="2 4" id="KW-0812">Transmembrane</keyword>
<dbReference type="PROSITE" id="PS50026">
    <property type="entry name" value="EGF_3"/>
    <property type="match status" value="1"/>
</dbReference>
<evidence type="ECO:0000259" key="3">
    <source>
        <dbReference type="PROSITE" id="PS50026"/>
    </source>
</evidence>
<feature type="transmembrane region" description="Helical" evidence="2">
    <location>
        <begin position="2318"/>
        <end position="2339"/>
    </location>
</feature>
<dbReference type="InterPro" id="IPR000742">
    <property type="entry name" value="EGF"/>
</dbReference>
<dbReference type="Gene3D" id="2.10.25.10">
    <property type="entry name" value="Laminin"/>
    <property type="match status" value="1"/>
</dbReference>
<dbReference type="InterPro" id="IPR009030">
    <property type="entry name" value="Growth_fac_rcpt_cys_sf"/>
</dbReference>
<evidence type="ECO:0000256" key="1">
    <source>
        <dbReference type="PROSITE-ProRule" id="PRU00076"/>
    </source>
</evidence>
<dbReference type="RefSeq" id="XP_067767730.1">
    <property type="nucleotide sequence ID" value="XM_067904248.1"/>
</dbReference>
<feature type="transmembrane region" description="Helical" evidence="2">
    <location>
        <begin position="2275"/>
        <end position="2297"/>
    </location>
</feature>
<dbReference type="OrthoDB" id="283575at2759"/>
<sequence length="2764" mass="305685">MQLLLSKILISHENVFELLGIYPDESFALTNDIYLKKSFQKVDNFVGTIDGQTFIFDNLKLDTSEATSEMFEEFSGVISNLALRFAQFDTGTPTNVYGISQNLKGTLSKISIQAEISVDGTTPQSYFLLGSTVSASISGLWASITLTAAGASQTLNVSFANVFTASVVDSTFTSSFNSDDLLNSHFTALCQANSAASSSNITVRTSFKNILAPTLNMSLVTNSFQSALNNYQLYVNVSFRDTLSSPLKNLFIISQSLPTGALLSQLKVTAYIDAETETLQTLSFLPNVQSLTMAQSFIKFTLSSSFANNSQFQIFQGPGNQITIRNTSFIVNVTKFVNGNFSTVSQQLDNSNIESCSFYIIFDMREVVIANIFVTGIVQQTTGTNLKYSNSYFSEKQNTQHSPTKLEPIIRNSNGGIVSFLASYFFIQQVPASIYLQMQNGFITNYESMNVNNCIIIFNMTMSTGTNSEYAILAQNATKTVFENITLQVIAVLEYSNQSWSVLGQGLSFNQYKNIVVYGKIQFDGHNFFMPITVLAYTLNECIIENMYLEYDLISTPLGQIQTYQFLIFNEIGENTITNFIYVGVYVNSDTLVAFQPDGVQSGLKESSTIQIIYSDQRNRFKYDTGAQISLGLDNLRNVDYMKNINLFNQSVWYYSPGINTNLPRFNFAFQTVNWKYEKFDGFNNENTELVSGTLTKNHFQPKNGPNLCQMECQGTWTFWDTPPTCLSGFTGPLCQIDCAASPCQNSGKCTDGKCECVGGFSGLACEIAHCDGCSETCELVLGDTFQCGRACVPMTTCIQGTCTENICVCNDDISSGIGDAVQCNKEDSCIFDGCGDLGVCMNEKCECRPVVSIEIDGTCRQVTFPELGECGVIDDTYECISCLGDRLVPLCVDCIDDYKEYDSVCYPVCADCNGDCVTISGTEIHCFTCLDSFAVPECKECIPDHKEADKVCYEITNVGKGDCWLKDGATVCASCLNNYAMPTCADCIPDYLENNDICYPICPSTECRGDGCLMPTSTTFKCASCLSGFKMPECRECITGYKAVGEQCYEIIQEDQGDCWDQEGVPTCASCINNYQLPDCQQCIPDYLLVSAGCLEICKDCHGAKCVITAAAEGICESCDPGFKMPACKECEAGHTLVGSACLEVVNEDKGICWDDAGTVTCSECFKNYEVPSCQTCKAGYVEKGSECLLPCPGDVCFGENCLIEADGSYSCDSCSPRFKSPGCSTCIEDCVFVVDQCLLQVNFERGECYLLDADSFCNFCFNGFLMPDCRNCEAGFEEVEFRCMEICTDCYGTGCYVESGSSSCESCHPGFAMPSCQQCGETFVLYEGACHPGVLNANGSCIEKDGATLCISCDPAFVLSQDATRCIPECTKANCVYGSCLVDEVCECDPHVAGTWCDSCIPEYGVANGACYKVQETPNGTCFYKEDASTFCTGCEAGFELSADKSFCFFQCTASNCMHGDCVDGKGCVCNNGYSQHDGCLDYHCDFDSINPCEGLGECVGSVCACFDGTQSLQNTCYRCNTVVNGRCEDNGVVCEYGWKGLNCDVFDCRDSAYSCDASLFDNTCIGPMCHCAYPHQMYDGDCLDYCELEYYAMYTVIARISIIQLPFESELVNLGSVLKKDPNGKQVKNSCILGCLGCLSVGGKLECNPGVQFASVPIAGATLSICSGCKPNYSGDHCEDCDSLSVAKNGFCYLKCLSCNGECYFNDQANIECSSCDVAYAGTDCSTCDDGYLMVDGECLLKCKTCHGDCYISAGGILCHSCTEGYSLESACQGCAAGYHSYKEQCLRECDTCDYGTCFYYQHTVVCSACHNGAELSQCKNCREGFVLHEGHCQPLIPGTECVRVAGAVVCLSCNEGEYLIAEQCYPACKLPFCRNGECYESPTPICSSCYPNFQMQPNGSCLEIRQHEGGVCTVEQKPLCDCYEGYGGPICEACSQNANFLDDRCFQDCKVSSMTCHGICQISFGYSQVVIICSECHIGYRLPGCQLCVDGFKLNVDNECKLCEDGWLDQSMLPVDVSVVLGEGCYKKCIICEQGDCWYQGPSIKCVSCSPGYSFTNNCQTCESGYTLIGGRCLVLQDTPDGICGEYSDQVCQSCQQDMALLQCQVCESGHVQYDDQCYVPLSFMSGNCISLYESEFICQDESICKEGYLFFDEQFCIECSSEYILMNFTCWIQLAKYEMLYSGDCLQNAITGQKLCLKCADSFTGVYCDQCKNNFIQCQNFLCCEISKEMQETGICHKEIGGSFICNTCATGFHMVDQLCIGKTPNHLHYLWLLLLLLLIIAAILAVSLGQQHKLKLFRYKFKININRIVREFFKIFCGVFFCQIIALCVALQDAYVDDIYLYSASLSLGSFPFAFLLFFLQAPNLDKFYYHSYTDFFMFLFGAGLDFLFQITVYLLLPEAMSVSQTIFKCFSAPFSMLLFTFILKMKYKFSQMLLLFVAVALPLYYALQTAFKDVFTNPYMLTEESVLTLILAIFETMFATLCQASQILFLQKILGSYSEIQVMMRLGFAFFLLYFFHTLLNFKEIIESVSTQQDSFMIAVTLVVIMNVLMPVTLMFISPLAVTFNMVTSAVWVEIIDALSIGVKQGQNFYPQSIYPMVFCIVMFIVVFVSLVLYYRIMNHSFEKFNQEINQKQEKKSFMMPFIKMKLLQRQEYNDMNGIRSINPNSLKTFIRKKNIKNTFLPTNMDDFICIDNETGQEIQFIQPKIQDPASISSVSLSDYVKPKLPKPKPNPTKLNNMVNLSGLSELSDSHLINADQ</sequence>
<accession>A0A9P8LZT4</accession>
<organism evidence="4 5">
    <name type="scientific">Spironucleus salmonicida</name>
    <dbReference type="NCBI Taxonomy" id="348837"/>
    <lineage>
        <taxon>Eukaryota</taxon>
        <taxon>Metamonada</taxon>
        <taxon>Diplomonadida</taxon>
        <taxon>Hexamitidae</taxon>
        <taxon>Hexamitinae</taxon>
        <taxon>Spironucleus</taxon>
    </lineage>
</organism>
<dbReference type="SMART" id="SM00180">
    <property type="entry name" value="EGF_Lam"/>
    <property type="match status" value="6"/>
</dbReference>
<feature type="transmembrane region" description="Helical" evidence="2">
    <location>
        <begin position="2436"/>
        <end position="2454"/>
    </location>
</feature>
<reference evidence="4 5" key="1">
    <citation type="journal article" date="2014" name="PLoS Genet.">
        <title>The Genome of Spironucleus salmonicida Highlights a Fish Pathogen Adapted to Fluctuating Environments.</title>
        <authorList>
            <person name="Xu F."/>
            <person name="Jerlstrom-Hultqvist J."/>
            <person name="Einarsson E."/>
            <person name="Astvaldsson A."/>
            <person name="Svard S.G."/>
            <person name="Andersson J.O."/>
        </authorList>
    </citation>
    <scope>NUCLEOTIDE SEQUENCE [LARGE SCALE GENOMIC DNA]</scope>
    <source>
        <strain evidence="4 5">ATCC 50377</strain>
    </source>
</reference>
<feature type="disulfide bond" evidence="1">
    <location>
        <begin position="1926"/>
        <end position="1935"/>
    </location>
</feature>
<dbReference type="EMBL" id="AUWU02000001">
    <property type="protein sequence ID" value="KAH0576957.1"/>
    <property type="molecule type" value="Genomic_DNA"/>
</dbReference>
<comment type="caution">
    <text evidence="4">The sequence shown here is derived from an EMBL/GenBank/DDBJ whole genome shotgun (WGS) entry which is preliminary data.</text>
</comment>
<gene>
    <name evidence="4" type="ORF">SS50377_20304</name>
</gene>
<evidence type="ECO:0000313" key="4">
    <source>
        <dbReference type="EMBL" id="KAH0576957.1"/>
    </source>
</evidence>
<keyword evidence="1" id="KW-1015">Disulfide bond</keyword>
<evidence type="ECO:0000256" key="2">
    <source>
        <dbReference type="SAM" id="Phobius"/>
    </source>
</evidence>
<feature type="transmembrane region" description="Helical" evidence="2">
    <location>
        <begin position="2509"/>
        <end position="2527"/>
    </location>
</feature>
<feature type="transmembrane region" description="Helical" evidence="2">
    <location>
        <begin position="2601"/>
        <end position="2622"/>
    </location>
</feature>
<feature type="domain" description="EGF-like" evidence="3">
    <location>
        <begin position="1901"/>
        <end position="1936"/>
    </location>
</feature>
<feature type="transmembrane region" description="Helical" evidence="2">
    <location>
        <begin position="2345"/>
        <end position="2366"/>
    </location>
</feature>
<keyword evidence="1" id="KW-0245">EGF-like domain</keyword>
<dbReference type="InterPro" id="IPR002049">
    <property type="entry name" value="LE_dom"/>
</dbReference>
<dbReference type="KEGG" id="ssao:94294327"/>
<feature type="transmembrane region" description="Helical" evidence="2">
    <location>
        <begin position="2474"/>
        <end position="2497"/>
    </location>
</feature>
<dbReference type="SMART" id="SM00181">
    <property type="entry name" value="EGF"/>
    <property type="match status" value="17"/>
</dbReference>
<evidence type="ECO:0000313" key="5">
    <source>
        <dbReference type="Proteomes" id="UP000018208"/>
    </source>
</evidence>
<comment type="caution">
    <text evidence="1">Lacks conserved residue(s) required for the propagation of feature annotation.</text>
</comment>
<proteinExistence type="predicted"/>
<dbReference type="Proteomes" id="UP000018208">
    <property type="component" value="Unassembled WGS sequence"/>
</dbReference>
<feature type="transmembrane region" description="Helical" evidence="2">
    <location>
        <begin position="2378"/>
        <end position="2403"/>
    </location>
</feature>
<dbReference type="PROSITE" id="PS01186">
    <property type="entry name" value="EGF_2"/>
    <property type="match status" value="1"/>
</dbReference>
<dbReference type="PROSITE" id="PS00022">
    <property type="entry name" value="EGF_1"/>
    <property type="match status" value="2"/>
</dbReference>
<dbReference type="SUPFAM" id="SSF57184">
    <property type="entry name" value="Growth factor receptor domain"/>
    <property type="match status" value="1"/>
</dbReference>